<dbReference type="Gene3D" id="3.80.10.10">
    <property type="entry name" value="Ribonuclease Inhibitor"/>
    <property type="match status" value="1"/>
</dbReference>
<reference evidence="1 2" key="1">
    <citation type="submission" date="2024-02" db="EMBL/GenBank/DDBJ databases">
        <title>A draft genome for the cacao thread blight pathogen Marasmius crinis-equi.</title>
        <authorList>
            <person name="Cohen S.P."/>
            <person name="Baruah I.K."/>
            <person name="Amoako-Attah I."/>
            <person name="Bukari Y."/>
            <person name="Meinhardt L.W."/>
            <person name="Bailey B.A."/>
        </authorList>
    </citation>
    <scope>NUCLEOTIDE SEQUENCE [LARGE SCALE GENOMIC DNA]</scope>
    <source>
        <strain evidence="1 2">GH-76</strain>
    </source>
</reference>
<organism evidence="1 2">
    <name type="scientific">Marasmius crinis-equi</name>
    <dbReference type="NCBI Taxonomy" id="585013"/>
    <lineage>
        <taxon>Eukaryota</taxon>
        <taxon>Fungi</taxon>
        <taxon>Dikarya</taxon>
        <taxon>Basidiomycota</taxon>
        <taxon>Agaricomycotina</taxon>
        <taxon>Agaricomycetes</taxon>
        <taxon>Agaricomycetidae</taxon>
        <taxon>Agaricales</taxon>
        <taxon>Marasmiineae</taxon>
        <taxon>Marasmiaceae</taxon>
        <taxon>Marasmius</taxon>
    </lineage>
</organism>
<name>A0ABR3F8P7_9AGAR</name>
<comment type="caution">
    <text evidence="1">The sequence shown here is derived from an EMBL/GenBank/DDBJ whole genome shotgun (WGS) entry which is preliminary data.</text>
</comment>
<sequence length="538" mass="61498">MASHSILPGNNSPLPVSMSPSHDNGVALGGIAVCALHRCSIDHSVDVDTITSRTYHNRMLLALQLPFLVWEIIFQDLEIADMSALALSCEVGFFELLASTKLYEVIDWRNPAVTNANLTLWACVPPIFPPPDITRQLAPGNLFWYHSSFAEITKTLIIRDDDKGGPGVDRDFCAMFRVMSFMRNLKHLIIQNTIFPILDFFKVSEGLPSLKKLTIIDVVFDFNVYGVLPPVHRRLFKNPISLFIRGNYRLQLQQSEFGIVAIIRLFSSPAIVRLDVDMYVLFAVYTFLRDRAEDLWPWQVWLTWERRSLLLRNLKHLTFTVFPDLELRDDVIIGPHERSAARQLIEFVRNLYPDLRSLTVRGSVPLSKDGYTPRQSLLFLNRFTGPLHLANHYLGEGNHLHTLTVLSWITDSDRLVVELRGCPPSRATRSLHIPMIYPTTDIFPILHKSFPFLEKLYLKFGFKLLCKDDIMGAISSALAKFTRLEVLHLTTDTLQPDFPESDLPSIADHLGRQCSGLTELRLYFDRVIVRTGSDEWHF</sequence>
<dbReference type="InterPro" id="IPR032675">
    <property type="entry name" value="LRR_dom_sf"/>
</dbReference>
<dbReference type="Proteomes" id="UP001465976">
    <property type="component" value="Unassembled WGS sequence"/>
</dbReference>
<protein>
    <recommendedName>
        <fullName evidence="3">F-box domain-containing protein</fullName>
    </recommendedName>
</protein>
<evidence type="ECO:0000313" key="2">
    <source>
        <dbReference type="Proteomes" id="UP001465976"/>
    </source>
</evidence>
<evidence type="ECO:0008006" key="3">
    <source>
        <dbReference type="Google" id="ProtNLM"/>
    </source>
</evidence>
<dbReference type="EMBL" id="JBAHYK010000741">
    <property type="protein sequence ID" value="KAL0571611.1"/>
    <property type="molecule type" value="Genomic_DNA"/>
</dbReference>
<accession>A0ABR3F8P7</accession>
<dbReference type="SUPFAM" id="SSF52047">
    <property type="entry name" value="RNI-like"/>
    <property type="match status" value="1"/>
</dbReference>
<proteinExistence type="predicted"/>
<keyword evidence="2" id="KW-1185">Reference proteome</keyword>
<gene>
    <name evidence="1" type="ORF">V5O48_010345</name>
</gene>
<evidence type="ECO:0000313" key="1">
    <source>
        <dbReference type="EMBL" id="KAL0571611.1"/>
    </source>
</evidence>